<name>A0ABN6RMB2_9DEIO</name>
<keyword evidence="2" id="KW-0614">Plasmid</keyword>
<dbReference type="EMBL" id="AP026562">
    <property type="protein sequence ID" value="BDP44461.1"/>
    <property type="molecule type" value="Genomic_DNA"/>
</dbReference>
<keyword evidence="3" id="KW-1185">Reference proteome</keyword>
<gene>
    <name evidence="2" type="ORF">DAETH_44300</name>
</gene>
<dbReference type="Proteomes" id="UP001064971">
    <property type="component" value="Plasmid pDAETH-2"/>
</dbReference>
<feature type="compositionally biased region" description="Basic and acidic residues" evidence="1">
    <location>
        <begin position="72"/>
        <end position="82"/>
    </location>
</feature>
<reference evidence="2" key="1">
    <citation type="submission" date="2022-07" db="EMBL/GenBank/DDBJ databases">
        <title>Complete Genome Sequence of the Radioresistant Bacterium Deinococcus aetherius ST0316, Isolated from the Air Dust collected in Lower Stratosphere above Japan.</title>
        <authorList>
            <person name="Satoh K."/>
            <person name="Hagiwara K."/>
            <person name="Katsumata K."/>
            <person name="Kubo A."/>
            <person name="Yokobori S."/>
            <person name="Yamagishi A."/>
            <person name="Oono Y."/>
            <person name="Narumi I."/>
        </authorList>
    </citation>
    <scope>NUCLEOTIDE SEQUENCE</scope>
    <source>
        <strain evidence="2">ST0316</strain>
        <plasmid evidence="2">pDAETH-2</plasmid>
    </source>
</reference>
<organism evidence="2 3">
    <name type="scientific">Deinococcus aetherius</name>
    <dbReference type="NCBI Taxonomy" id="200252"/>
    <lineage>
        <taxon>Bacteria</taxon>
        <taxon>Thermotogati</taxon>
        <taxon>Deinococcota</taxon>
        <taxon>Deinococci</taxon>
        <taxon>Deinococcales</taxon>
        <taxon>Deinococcaceae</taxon>
        <taxon>Deinococcus</taxon>
    </lineage>
</organism>
<proteinExistence type="predicted"/>
<accession>A0ABN6RMB2</accession>
<feature type="region of interest" description="Disordered" evidence="1">
    <location>
        <begin position="1"/>
        <end position="113"/>
    </location>
</feature>
<evidence type="ECO:0000313" key="2">
    <source>
        <dbReference type="EMBL" id="BDP44461.1"/>
    </source>
</evidence>
<geneLocation type="plasmid" evidence="2 3">
    <name>pDAETH-2</name>
</geneLocation>
<protein>
    <submittedName>
        <fullName evidence="2">Uncharacterized protein</fullName>
    </submittedName>
</protein>
<feature type="compositionally biased region" description="Acidic residues" evidence="1">
    <location>
        <begin position="1"/>
        <end position="47"/>
    </location>
</feature>
<evidence type="ECO:0000313" key="3">
    <source>
        <dbReference type="Proteomes" id="UP001064971"/>
    </source>
</evidence>
<evidence type="ECO:0000256" key="1">
    <source>
        <dbReference type="SAM" id="MobiDB-lite"/>
    </source>
</evidence>
<sequence length="113" mass="12625">MESEEELLPEAVPDEDAPQEEEEEPNDEPKEEEDEEPLEVELFEVEGDVPPKPPPDTARAPPRSHSTTRRPAKSEREDRLEEGLVMGSPHWPARTCPAGPPRGRTPDLARAPC</sequence>